<dbReference type="EMBL" id="FO681347">
    <property type="protein sequence ID" value="CCV64060.1"/>
    <property type="molecule type" value="Genomic_DNA"/>
</dbReference>
<name>U4KPB1_ALTPJ</name>
<dbReference type="SMART" id="SM00382">
    <property type="entry name" value="AAA"/>
    <property type="match status" value="1"/>
</dbReference>
<dbReference type="HOGENOM" id="CLU_077384_1_0_14"/>
<evidence type="ECO:0000259" key="1">
    <source>
        <dbReference type="SMART" id="SM00382"/>
    </source>
</evidence>
<evidence type="ECO:0000313" key="3">
    <source>
        <dbReference type="Proteomes" id="UP000032740"/>
    </source>
</evidence>
<dbReference type="AlphaFoldDB" id="U4KPB1"/>
<feature type="domain" description="AAA+ ATPase" evidence="1">
    <location>
        <begin position="117"/>
        <end position="238"/>
    </location>
</feature>
<dbReference type="InterPro" id="IPR027417">
    <property type="entry name" value="P-loop_NTPase"/>
</dbReference>
<proteinExistence type="predicted"/>
<dbReference type="GO" id="GO:0006260">
    <property type="term" value="P:DNA replication"/>
    <property type="evidence" value="ECO:0007669"/>
    <property type="project" value="TreeGrafter"/>
</dbReference>
<dbReference type="SUPFAM" id="SSF52540">
    <property type="entry name" value="P-loop containing nucleoside triphosphate hydrolases"/>
    <property type="match status" value="1"/>
</dbReference>
<accession>U4KPB1</accession>
<sequence length="262" mass="30391">MKLEEIRQIVKNNPETRDLELSDTDLITVYQYLENKNNLKNGYKEVLKTKPHIHIVLVPTKEKKEAQIKDYLNRQQEIFEGDVFIQDAYLDEFRTDTPNKEKALEHVKKFISEYPKVDKGLYLYGPYGTGKSYLLSAMAKELTKNNLNVLFIFMPDLVRSIKNDMQNGILEKRINQLKQCDCLILDDLGGENVSDWFRDEILFPILHYRLSAHLPVFITTNLTPKQLVDTLAQTKNPDAKVKSARLIRRVVDLTIACDFGNV</sequence>
<keyword evidence="3" id="KW-1185">Reference proteome</keyword>
<dbReference type="STRING" id="1318466.BN85404830"/>
<dbReference type="PANTHER" id="PTHR30050">
    <property type="entry name" value="CHROMOSOMAL REPLICATION INITIATOR PROTEIN DNAA"/>
    <property type="match status" value="1"/>
</dbReference>
<dbReference type="CDD" id="cd00009">
    <property type="entry name" value="AAA"/>
    <property type="match status" value="1"/>
</dbReference>
<dbReference type="OrthoDB" id="61127at2"/>
<dbReference type="PANTHER" id="PTHR30050:SF8">
    <property type="entry name" value="PRIMOSOMAL PROTEIN DNAI"/>
    <property type="match status" value="1"/>
</dbReference>
<dbReference type="Gene3D" id="3.40.50.300">
    <property type="entry name" value="P-loop containing nucleotide triphosphate hydrolases"/>
    <property type="match status" value="1"/>
</dbReference>
<reference evidence="2 3" key="1">
    <citation type="journal article" date="2013" name="J. Mol. Microbiol. Biotechnol.">
        <title>Analysis of the Complete Genomes of Acholeplasma brassicae , A. palmae and A. laidlawii and Their Comparison to the Obligate Parasites from ' Candidatus Phytoplasma'.</title>
        <authorList>
            <person name="Kube M."/>
            <person name="Siewert C."/>
            <person name="Migdoll A.M."/>
            <person name="Duduk B."/>
            <person name="Holz S."/>
            <person name="Rabus R."/>
            <person name="Seemuller E."/>
            <person name="Mitrovic J."/>
            <person name="Muller I."/>
            <person name="Buttner C."/>
            <person name="Reinhardt R."/>
        </authorList>
    </citation>
    <scope>NUCLEOTIDE SEQUENCE [LARGE SCALE GENOMIC DNA]</scope>
    <source>
        <strain evidence="2 3">J233</strain>
    </source>
</reference>
<dbReference type="GO" id="GO:0005524">
    <property type="term" value="F:ATP binding"/>
    <property type="evidence" value="ECO:0007669"/>
    <property type="project" value="InterPro"/>
</dbReference>
<gene>
    <name evidence="2" type="primary">dnaC</name>
    <name evidence="2" type="ORF">BN85404830</name>
</gene>
<dbReference type="InterPro" id="IPR003593">
    <property type="entry name" value="AAA+_ATPase"/>
</dbReference>
<dbReference type="KEGG" id="apal:BN85404830"/>
<organism evidence="2 3">
    <name type="scientific">Alteracholeplasma palmae (strain ATCC 49389 / J233)</name>
    <name type="common">Acholeplasma palmae</name>
    <dbReference type="NCBI Taxonomy" id="1318466"/>
    <lineage>
        <taxon>Bacteria</taxon>
        <taxon>Bacillati</taxon>
        <taxon>Mycoplasmatota</taxon>
        <taxon>Mollicutes</taxon>
        <taxon>Acholeplasmatales</taxon>
        <taxon>Acholeplasmataceae</taxon>
        <taxon>Acholeplasma</taxon>
    </lineage>
</organism>
<evidence type="ECO:0000313" key="2">
    <source>
        <dbReference type="EMBL" id="CCV64060.1"/>
    </source>
</evidence>
<protein>
    <submittedName>
        <fullName evidence="2">DNA replication protein DnaC</fullName>
    </submittedName>
</protein>
<dbReference type="InterPro" id="IPR002611">
    <property type="entry name" value="IstB_ATP-bd"/>
</dbReference>
<dbReference type="Pfam" id="PF01695">
    <property type="entry name" value="IstB_IS21"/>
    <property type="match status" value="1"/>
</dbReference>
<dbReference type="RefSeq" id="WP_026657259.1">
    <property type="nucleotide sequence ID" value="NC_022538.1"/>
</dbReference>
<dbReference type="Proteomes" id="UP000032740">
    <property type="component" value="Chromosome"/>
</dbReference>